<dbReference type="EMBL" id="JACBAD010001956">
    <property type="protein sequence ID" value="KAF7125972.1"/>
    <property type="molecule type" value="Genomic_DNA"/>
</dbReference>
<name>A0A8H6UHN0_9EURO</name>
<reference evidence="1" key="1">
    <citation type="submission" date="2020-06" db="EMBL/GenBank/DDBJ databases">
        <title>Draft genome sequences of strains closely related to Aspergillus parafelis and Aspergillus hiratsukae.</title>
        <authorList>
            <person name="Dos Santos R.A.C."/>
            <person name="Rivero-Menendez O."/>
            <person name="Steenwyk J.L."/>
            <person name="Mead M.E."/>
            <person name="Goldman G.H."/>
            <person name="Alastruey-Izquierdo A."/>
            <person name="Rokas A."/>
        </authorList>
    </citation>
    <scope>NUCLEOTIDE SEQUENCE</scope>
    <source>
        <strain evidence="1">CNM-CM5793</strain>
    </source>
</reference>
<evidence type="ECO:0000313" key="2">
    <source>
        <dbReference type="Proteomes" id="UP000630445"/>
    </source>
</evidence>
<dbReference type="Proteomes" id="UP000630445">
    <property type="component" value="Unassembled WGS sequence"/>
</dbReference>
<organism evidence="1 2">
    <name type="scientific">Aspergillus hiratsukae</name>
    <dbReference type="NCBI Taxonomy" id="1194566"/>
    <lineage>
        <taxon>Eukaryota</taxon>
        <taxon>Fungi</taxon>
        <taxon>Dikarya</taxon>
        <taxon>Ascomycota</taxon>
        <taxon>Pezizomycotina</taxon>
        <taxon>Eurotiomycetes</taxon>
        <taxon>Eurotiomycetidae</taxon>
        <taxon>Eurotiales</taxon>
        <taxon>Aspergillaceae</taxon>
        <taxon>Aspergillus</taxon>
        <taxon>Aspergillus subgen. Fumigati</taxon>
    </lineage>
</organism>
<dbReference type="AlphaFoldDB" id="A0A8H6UHN0"/>
<accession>A0A8H6UHN0</accession>
<keyword evidence="2" id="KW-1185">Reference proteome</keyword>
<gene>
    <name evidence="1" type="ORF">CNMCM5793_002331</name>
</gene>
<comment type="caution">
    <text evidence="1">The sequence shown here is derived from an EMBL/GenBank/DDBJ whole genome shotgun (WGS) entry which is preliminary data.</text>
</comment>
<proteinExistence type="predicted"/>
<protein>
    <submittedName>
        <fullName evidence="1">Uncharacterized protein</fullName>
    </submittedName>
</protein>
<dbReference type="OrthoDB" id="4177740at2759"/>
<evidence type="ECO:0000313" key="1">
    <source>
        <dbReference type="EMBL" id="KAF7125972.1"/>
    </source>
</evidence>
<sequence>MSTLSKPLWRRPKAAILAKRDKFGDDLNDVYNNILDTTDPYLDPDSYENFKIACHHLYIYRGRDGREHASCERYFTPMSVNELRSYPIDKDDEDTIEYLELEPLLWETHKILGDEPMDAARKINDAYKLTSDDYRDHTVIPVLALSYMGDKQARLLHAYFGDKGLVIYKSHLLSFQNPEDAEKSIEFLLQFMTGKLVGSTAVV</sequence>